<accession>A0ACC0ZZI7</accession>
<evidence type="ECO:0000313" key="2">
    <source>
        <dbReference type="Proteomes" id="UP001164250"/>
    </source>
</evidence>
<name>A0ACC0ZZI7_9ROSI</name>
<comment type="caution">
    <text evidence="1">The sequence shown here is derived from an EMBL/GenBank/DDBJ whole genome shotgun (WGS) entry which is preliminary data.</text>
</comment>
<evidence type="ECO:0000313" key="1">
    <source>
        <dbReference type="EMBL" id="KAJ0079581.1"/>
    </source>
</evidence>
<keyword evidence="2" id="KW-1185">Reference proteome</keyword>
<dbReference type="EMBL" id="CM047909">
    <property type="protein sequence ID" value="KAJ0079581.1"/>
    <property type="molecule type" value="Genomic_DNA"/>
</dbReference>
<proteinExistence type="predicted"/>
<dbReference type="Proteomes" id="UP001164250">
    <property type="component" value="Chromosome 13"/>
</dbReference>
<protein>
    <submittedName>
        <fullName evidence="1">Uncharacterized protein</fullName>
    </submittedName>
</protein>
<reference evidence="2" key="1">
    <citation type="journal article" date="2023" name="G3 (Bethesda)">
        <title>Genome assembly and association tests identify interacting loci associated with vigor, precocity, and sex in interspecific pistachio rootstocks.</title>
        <authorList>
            <person name="Palmer W."/>
            <person name="Jacygrad E."/>
            <person name="Sagayaradj S."/>
            <person name="Cavanaugh K."/>
            <person name="Han R."/>
            <person name="Bertier L."/>
            <person name="Beede B."/>
            <person name="Kafkas S."/>
            <person name="Golino D."/>
            <person name="Preece J."/>
            <person name="Michelmore R."/>
        </authorList>
    </citation>
    <scope>NUCLEOTIDE SEQUENCE [LARGE SCALE GENOMIC DNA]</scope>
</reference>
<sequence length="153" mass="18432">MTIKEEVVSNIEMQQFLQKIREGTAKVEVVEKQLLERDTKVRELRHALMEAQNRMKRIYEKSHRERERVQCIGDWVYVKLHLYRQTSLALRKAILDHRTYKWQAQVLVHWQRLSPTEATWENMEAMKFKFPDLGLEGKTTQGGRNMLHVQLWE</sequence>
<gene>
    <name evidence="1" type="ORF">Patl1_23535</name>
</gene>
<organism evidence="1 2">
    <name type="scientific">Pistacia atlantica</name>
    <dbReference type="NCBI Taxonomy" id="434234"/>
    <lineage>
        <taxon>Eukaryota</taxon>
        <taxon>Viridiplantae</taxon>
        <taxon>Streptophyta</taxon>
        <taxon>Embryophyta</taxon>
        <taxon>Tracheophyta</taxon>
        <taxon>Spermatophyta</taxon>
        <taxon>Magnoliopsida</taxon>
        <taxon>eudicotyledons</taxon>
        <taxon>Gunneridae</taxon>
        <taxon>Pentapetalae</taxon>
        <taxon>rosids</taxon>
        <taxon>malvids</taxon>
        <taxon>Sapindales</taxon>
        <taxon>Anacardiaceae</taxon>
        <taxon>Pistacia</taxon>
    </lineage>
</organism>